<keyword evidence="4 10" id="KW-0813">Transport</keyword>
<keyword evidence="8 10" id="KW-1133">Transmembrane helix</keyword>
<dbReference type="InterPro" id="IPR010065">
    <property type="entry name" value="AA_ABC_transptr_permease_3TM"/>
</dbReference>
<dbReference type="PROSITE" id="PS50928">
    <property type="entry name" value="ABC_TM1"/>
    <property type="match status" value="1"/>
</dbReference>
<dbReference type="GO" id="GO:0022857">
    <property type="term" value="F:transmembrane transporter activity"/>
    <property type="evidence" value="ECO:0007669"/>
    <property type="project" value="InterPro"/>
</dbReference>
<comment type="similarity">
    <text evidence="3">Belongs to the binding-protein-dependent transport system permease family. HisMQ subfamily.</text>
</comment>
<evidence type="ECO:0000256" key="1">
    <source>
        <dbReference type="ARBA" id="ARBA00003159"/>
    </source>
</evidence>
<evidence type="ECO:0000256" key="3">
    <source>
        <dbReference type="ARBA" id="ARBA00010072"/>
    </source>
</evidence>
<proteinExistence type="inferred from homology"/>
<comment type="function">
    <text evidence="1">Part of the binding-protein-dependent transport system for glutamine; probably responsible for the translocation of the substrate across the membrane.</text>
</comment>
<keyword evidence="9 10" id="KW-0472">Membrane</keyword>
<evidence type="ECO:0000256" key="10">
    <source>
        <dbReference type="RuleBase" id="RU363032"/>
    </source>
</evidence>
<evidence type="ECO:0000256" key="9">
    <source>
        <dbReference type="ARBA" id="ARBA00023136"/>
    </source>
</evidence>
<dbReference type="GO" id="GO:0043190">
    <property type="term" value="C:ATP-binding cassette (ABC) transporter complex"/>
    <property type="evidence" value="ECO:0007669"/>
    <property type="project" value="InterPro"/>
</dbReference>
<evidence type="ECO:0000256" key="5">
    <source>
        <dbReference type="ARBA" id="ARBA00022475"/>
    </source>
</evidence>
<name>A0A172YI47_9GAMM</name>
<evidence type="ECO:0000256" key="7">
    <source>
        <dbReference type="ARBA" id="ARBA00022970"/>
    </source>
</evidence>
<dbReference type="NCBIfam" id="TIGR01726">
    <property type="entry name" value="HEQRo_perm_3TM"/>
    <property type="match status" value="1"/>
</dbReference>
<dbReference type="PANTHER" id="PTHR30614:SF20">
    <property type="entry name" value="GLUTAMINE TRANSPORT SYSTEM PERMEASE PROTEIN GLNP"/>
    <property type="match status" value="1"/>
</dbReference>
<evidence type="ECO:0000256" key="6">
    <source>
        <dbReference type="ARBA" id="ARBA00022692"/>
    </source>
</evidence>
<dbReference type="STRING" id="376489.A5892_16490"/>
<feature type="transmembrane region" description="Helical" evidence="10">
    <location>
        <begin position="83"/>
        <end position="101"/>
    </location>
</feature>
<evidence type="ECO:0000256" key="8">
    <source>
        <dbReference type="ARBA" id="ARBA00022989"/>
    </source>
</evidence>
<dbReference type="Proteomes" id="UP000077875">
    <property type="component" value="Chromosome"/>
</dbReference>
<keyword evidence="6 10" id="KW-0812">Transmembrane</keyword>
<dbReference type="RefSeq" id="WP_064123722.1">
    <property type="nucleotide sequence ID" value="NZ_CP015243.1"/>
</dbReference>
<dbReference type="CDD" id="cd06261">
    <property type="entry name" value="TM_PBP2"/>
    <property type="match status" value="1"/>
</dbReference>
<dbReference type="InterPro" id="IPR000515">
    <property type="entry name" value="MetI-like"/>
</dbReference>
<protein>
    <submittedName>
        <fullName evidence="12">Polar amino acid ABC transporter permease</fullName>
    </submittedName>
</protein>
<dbReference type="InterPro" id="IPR035906">
    <property type="entry name" value="MetI-like_sf"/>
</dbReference>
<evidence type="ECO:0000313" key="13">
    <source>
        <dbReference type="Proteomes" id="UP000077875"/>
    </source>
</evidence>
<dbReference type="GO" id="GO:0006865">
    <property type="term" value="P:amino acid transport"/>
    <property type="evidence" value="ECO:0007669"/>
    <property type="project" value="UniProtKB-KW"/>
</dbReference>
<evidence type="ECO:0000256" key="2">
    <source>
        <dbReference type="ARBA" id="ARBA00004429"/>
    </source>
</evidence>
<organism evidence="12 13">
    <name type="scientific">Halotalea alkalilenta</name>
    <dbReference type="NCBI Taxonomy" id="376489"/>
    <lineage>
        <taxon>Bacteria</taxon>
        <taxon>Pseudomonadati</taxon>
        <taxon>Pseudomonadota</taxon>
        <taxon>Gammaproteobacteria</taxon>
        <taxon>Oceanospirillales</taxon>
        <taxon>Halomonadaceae</taxon>
        <taxon>Halotalea</taxon>
    </lineage>
</organism>
<gene>
    <name evidence="12" type="ORF">A5892_16490</name>
</gene>
<dbReference type="SUPFAM" id="SSF161098">
    <property type="entry name" value="MetI-like"/>
    <property type="match status" value="1"/>
</dbReference>
<dbReference type="Gene3D" id="1.10.3720.10">
    <property type="entry name" value="MetI-like"/>
    <property type="match status" value="1"/>
</dbReference>
<keyword evidence="5" id="KW-1003">Cell membrane</keyword>
<dbReference type="KEGG" id="haa:A5892_16490"/>
<keyword evidence="7" id="KW-0029">Amino-acid transport</keyword>
<feature type="transmembrane region" description="Helical" evidence="10">
    <location>
        <begin position="57"/>
        <end position="77"/>
    </location>
</feature>
<feature type="transmembrane region" description="Helical" evidence="10">
    <location>
        <begin position="20"/>
        <end position="45"/>
    </location>
</feature>
<evidence type="ECO:0000313" key="12">
    <source>
        <dbReference type="EMBL" id="ANF58867.1"/>
    </source>
</evidence>
<reference evidence="12 13" key="1">
    <citation type="submission" date="2016-04" db="EMBL/GenBank/DDBJ databases">
        <title>Complete Genome Sequence of Halotalea alkalilenta IHB B 13600.</title>
        <authorList>
            <person name="Swarnkar M.K."/>
            <person name="Sharma A."/>
            <person name="Kaushal K."/>
            <person name="Soni R."/>
            <person name="Rana S."/>
            <person name="Singh A.K."/>
            <person name="Gulati A."/>
        </authorList>
    </citation>
    <scope>NUCLEOTIDE SEQUENCE [LARGE SCALE GENOMIC DNA]</scope>
    <source>
        <strain evidence="12 13">IHB B 13600</strain>
    </source>
</reference>
<accession>A0A172YI47</accession>
<sequence>MTESLHLVLEYLLSPSFFKGALTTLALTVVSMLIGMLIGLPLALLQERRSVFVRLPVLLYLWLFRGTPVLLQIVFVFNVLPLFGVVLSGFASGVLALALNEGAYMAEIFRSGIQAVSPRQRLAGRALGMTSAQVMRLVVLPQALRTVVPPTGNQFMGMLKSSALVSVIAVQDLLLIADQTASANFRYIEALSAAAIYYLIFTTLFMVIQGYIERWVAPRRSSGRRSWSQRLISLTSAQPRSSQ</sequence>
<dbReference type="PANTHER" id="PTHR30614">
    <property type="entry name" value="MEMBRANE COMPONENT OF AMINO ACID ABC TRANSPORTER"/>
    <property type="match status" value="1"/>
</dbReference>
<feature type="domain" description="ABC transmembrane type-1" evidence="11">
    <location>
        <begin position="21"/>
        <end position="209"/>
    </location>
</feature>
<feature type="transmembrane region" description="Helical" evidence="10">
    <location>
        <begin position="187"/>
        <end position="212"/>
    </location>
</feature>
<dbReference type="InterPro" id="IPR043429">
    <property type="entry name" value="ArtM/GltK/GlnP/TcyL/YhdX-like"/>
</dbReference>
<evidence type="ECO:0000259" key="11">
    <source>
        <dbReference type="PROSITE" id="PS50928"/>
    </source>
</evidence>
<dbReference type="EMBL" id="CP015243">
    <property type="protein sequence ID" value="ANF58867.1"/>
    <property type="molecule type" value="Genomic_DNA"/>
</dbReference>
<keyword evidence="13" id="KW-1185">Reference proteome</keyword>
<dbReference type="Pfam" id="PF00528">
    <property type="entry name" value="BPD_transp_1"/>
    <property type="match status" value="1"/>
</dbReference>
<dbReference type="AlphaFoldDB" id="A0A172YI47"/>
<comment type="subcellular location">
    <subcellularLocation>
        <location evidence="2">Cell inner membrane</location>
        <topology evidence="2">Multi-pass membrane protein</topology>
    </subcellularLocation>
    <subcellularLocation>
        <location evidence="10">Cell membrane</location>
        <topology evidence="10">Multi-pass membrane protein</topology>
    </subcellularLocation>
</comment>
<evidence type="ECO:0000256" key="4">
    <source>
        <dbReference type="ARBA" id="ARBA00022448"/>
    </source>
</evidence>